<feature type="compositionally biased region" description="Polar residues" evidence="1">
    <location>
        <begin position="9"/>
        <end position="23"/>
    </location>
</feature>
<keyword evidence="3" id="KW-1185">Reference proteome</keyword>
<feature type="region of interest" description="Disordered" evidence="1">
    <location>
        <begin position="1"/>
        <end position="63"/>
    </location>
</feature>
<evidence type="ECO:0000313" key="2">
    <source>
        <dbReference type="EMBL" id="KAK5975220.1"/>
    </source>
</evidence>
<sequence length="533" mass="60155">MSTFDLRRSATSVSPLRQTSRRSASVAHLTATPSDSPESTRAFSKRYDSTTPSEASSEKSADPFEVQDAIDSIIMKLEKGSIVIEHVPSLQELFRTLKQWQNILRRSHHQHDTRSSLICTPSTASEELDDNILMNGDLHSENDSGIDSLRQNYSPYVNDEAHKTFNGSRGYRDARRVRQIKERRKSLGATMDSSEGEHMYLGSDRFWETSEDDTIGTATGSDEIDVCLRYHLLRVARCLQVLENSTAECLLFYKYCDAVKKLGLEVVTLNRLLRLSKTIPVAATFASVLLEIGADPSLQEIWISACYPLHTQLFVPREDLRTQVKLNIAHIVEQNYPHLVNRVADSIMRLLADRLQEETKIVTVFHFAGLFEGRHFEPYIENLGHDAWMISLLSSGQASRILLVADRLSRVPLVPPIESLKQIAMILADGEKQNRVILERYLLSARGQLHSDLTSSYLCLLDTDEELGRLGAILALSVLGRVCDKTLQNSNNIRLLRCVSKCDTSEKVRCEAGRLLERLNRKTALSEEQVTRI</sequence>
<dbReference type="Proteomes" id="UP001331761">
    <property type="component" value="Unassembled WGS sequence"/>
</dbReference>
<dbReference type="PANTHER" id="PTHR15829:SF13">
    <property type="entry name" value="FAM65 N-TERMINAL DOMAIN-CONTAINING PROTEIN"/>
    <property type="match status" value="1"/>
</dbReference>
<dbReference type="InterPro" id="IPR026136">
    <property type="entry name" value="RIPOR3"/>
</dbReference>
<comment type="caution">
    <text evidence="2">The sequence shown here is derived from an EMBL/GenBank/DDBJ whole genome shotgun (WGS) entry which is preliminary data.</text>
</comment>
<organism evidence="2 3">
    <name type="scientific">Trichostrongylus colubriformis</name>
    <name type="common">Black scour worm</name>
    <dbReference type="NCBI Taxonomy" id="6319"/>
    <lineage>
        <taxon>Eukaryota</taxon>
        <taxon>Metazoa</taxon>
        <taxon>Ecdysozoa</taxon>
        <taxon>Nematoda</taxon>
        <taxon>Chromadorea</taxon>
        <taxon>Rhabditida</taxon>
        <taxon>Rhabditina</taxon>
        <taxon>Rhabditomorpha</taxon>
        <taxon>Strongyloidea</taxon>
        <taxon>Trichostrongylidae</taxon>
        <taxon>Trichostrongylus</taxon>
    </lineage>
</organism>
<protein>
    <submittedName>
        <fullName evidence="2">PL48 domain-containing protein</fullName>
    </submittedName>
</protein>
<dbReference type="PANTHER" id="PTHR15829">
    <property type="entry name" value="PROTEIN KINASE PKN/PRK1, EFFECTOR"/>
    <property type="match status" value="1"/>
</dbReference>
<accession>A0AAN8FRS6</accession>
<proteinExistence type="predicted"/>
<reference evidence="2 3" key="1">
    <citation type="submission" date="2019-10" db="EMBL/GenBank/DDBJ databases">
        <title>Assembly and Annotation for the nematode Trichostrongylus colubriformis.</title>
        <authorList>
            <person name="Martin J."/>
        </authorList>
    </citation>
    <scope>NUCLEOTIDE SEQUENCE [LARGE SCALE GENOMIC DNA]</scope>
    <source>
        <strain evidence="2">G859</strain>
        <tissue evidence="2">Whole worm</tissue>
    </source>
</reference>
<evidence type="ECO:0000313" key="3">
    <source>
        <dbReference type="Proteomes" id="UP001331761"/>
    </source>
</evidence>
<feature type="compositionally biased region" description="Polar residues" evidence="1">
    <location>
        <begin position="31"/>
        <end position="42"/>
    </location>
</feature>
<gene>
    <name evidence="2" type="ORF">GCK32_003529</name>
</gene>
<evidence type="ECO:0000256" key="1">
    <source>
        <dbReference type="SAM" id="MobiDB-lite"/>
    </source>
</evidence>
<dbReference type="AlphaFoldDB" id="A0AAN8FRS6"/>
<name>A0AAN8FRS6_TRICO</name>
<dbReference type="EMBL" id="WIXE01013288">
    <property type="protein sequence ID" value="KAK5975220.1"/>
    <property type="molecule type" value="Genomic_DNA"/>
</dbReference>